<organism evidence="8 9">
    <name type="scientific">Penicillium citrinum</name>
    <dbReference type="NCBI Taxonomy" id="5077"/>
    <lineage>
        <taxon>Eukaryota</taxon>
        <taxon>Fungi</taxon>
        <taxon>Dikarya</taxon>
        <taxon>Ascomycota</taxon>
        <taxon>Pezizomycotina</taxon>
        <taxon>Eurotiomycetes</taxon>
        <taxon>Eurotiomycetidae</taxon>
        <taxon>Eurotiales</taxon>
        <taxon>Aspergillaceae</taxon>
        <taxon>Penicillium</taxon>
    </lineage>
</organism>
<dbReference type="GeneID" id="81389614"/>
<feature type="transmembrane region" description="Helical" evidence="6">
    <location>
        <begin position="406"/>
        <end position="425"/>
    </location>
</feature>
<feature type="transmembrane region" description="Helical" evidence="6">
    <location>
        <begin position="104"/>
        <end position="126"/>
    </location>
</feature>
<dbReference type="InterPro" id="IPR020846">
    <property type="entry name" value="MFS_dom"/>
</dbReference>
<sequence length="544" mass="61330">MEKMQEHGIQKENSTLEISSELGTGVQVQLQGKITPNNLQPKNPEMFPQPTADPQDPLNWPNLRKHTILGIVMLKYFLFTYITTTTVPSFPGIQTQYGINYSQANWTVAIPALGLSLGPLIWSSLADIYGRRLIFLSGTLIALLSTIGAAVTSSYQGYMAARFFQGFGVSPASTVGMATVNDMFFEFERGQKLGMWVLAVDSGLLLGPACTIILQMLIGGIFNLISAAWINWFNAMLFGILLALELVFMPETLYPRQHMILTLEARLQTDLNENTEIKYESYRPPQAPELRRTTSLPFISFRPIPGIFHPKAWDSLTRLLWTFKFPVVVIAVLGYSFTWYWWTLSVITMVPAAYPQYTPLIQGFLFFGLFIGTLVSEICCSGRLSDYIVMRLMKKNDNVRTPEMRLWLSYPAILSTAVGLILWGISIERSYHWIIGQVAFILFSAGIQIGNTVITSYIVDAYPLQSTSTITFYAVFFNLSAFVNPFFIASWESASGWIWTFTAQALIVLGSSTSIILILHRYGAWLRNNSPRPSWVNPEYDFRI</sequence>
<proteinExistence type="predicted"/>
<evidence type="ECO:0000256" key="5">
    <source>
        <dbReference type="SAM" id="MobiDB-lite"/>
    </source>
</evidence>
<accession>A0A9W9TBI6</accession>
<dbReference type="PROSITE" id="PS50850">
    <property type="entry name" value="MFS"/>
    <property type="match status" value="1"/>
</dbReference>
<dbReference type="OrthoDB" id="2585655at2759"/>
<keyword evidence="3 6" id="KW-1133">Transmembrane helix</keyword>
<feature type="transmembrane region" description="Helical" evidence="6">
    <location>
        <begin position="163"/>
        <end position="184"/>
    </location>
</feature>
<feature type="transmembrane region" description="Helical" evidence="6">
    <location>
        <begin position="228"/>
        <end position="249"/>
    </location>
</feature>
<dbReference type="RefSeq" id="XP_056494956.1">
    <property type="nucleotide sequence ID" value="XM_056650447.1"/>
</dbReference>
<dbReference type="EMBL" id="JAPQKT010000011">
    <property type="protein sequence ID" value="KAJ5216677.1"/>
    <property type="molecule type" value="Genomic_DNA"/>
</dbReference>
<feature type="transmembrane region" description="Helical" evidence="6">
    <location>
        <begin position="133"/>
        <end position="151"/>
    </location>
</feature>
<evidence type="ECO:0000256" key="6">
    <source>
        <dbReference type="SAM" id="Phobius"/>
    </source>
</evidence>
<evidence type="ECO:0000259" key="7">
    <source>
        <dbReference type="PROSITE" id="PS50850"/>
    </source>
</evidence>
<feature type="transmembrane region" description="Helical" evidence="6">
    <location>
        <begin position="497"/>
        <end position="519"/>
    </location>
</feature>
<dbReference type="InterPro" id="IPR011701">
    <property type="entry name" value="MFS"/>
</dbReference>
<feature type="transmembrane region" description="Helical" evidence="6">
    <location>
        <begin position="67"/>
        <end position="84"/>
    </location>
</feature>
<name>A0A9W9TBI6_PENCI</name>
<feature type="region of interest" description="Disordered" evidence="5">
    <location>
        <begin position="35"/>
        <end position="58"/>
    </location>
</feature>
<reference evidence="8" key="2">
    <citation type="journal article" date="2023" name="IMA Fungus">
        <title>Comparative genomic study of the Penicillium genus elucidates a diverse pangenome and 15 lateral gene transfer events.</title>
        <authorList>
            <person name="Petersen C."/>
            <person name="Sorensen T."/>
            <person name="Nielsen M.R."/>
            <person name="Sondergaard T.E."/>
            <person name="Sorensen J.L."/>
            <person name="Fitzpatrick D.A."/>
            <person name="Frisvad J.C."/>
            <person name="Nielsen K.L."/>
        </authorList>
    </citation>
    <scope>NUCLEOTIDE SEQUENCE</scope>
    <source>
        <strain evidence="8">IBT 23319</strain>
    </source>
</reference>
<evidence type="ECO:0000256" key="3">
    <source>
        <dbReference type="ARBA" id="ARBA00022989"/>
    </source>
</evidence>
<dbReference type="InterPro" id="IPR036259">
    <property type="entry name" value="MFS_trans_sf"/>
</dbReference>
<dbReference type="Gene3D" id="1.20.1250.20">
    <property type="entry name" value="MFS general substrate transporter like domains"/>
    <property type="match status" value="1"/>
</dbReference>
<dbReference type="PANTHER" id="PTHR23502:SF139">
    <property type="entry name" value="MAJOR FACILITATOR SUPERFAMILY (MFS) PROFILE DOMAIN-CONTAINING PROTEIN-RELATED"/>
    <property type="match status" value="1"/>
</dbReference>
<feature type="domain" description="Major facilitator superfamily (MFS) profile" evidence="7">
    <location>
        <begin position="68"/>
        <end position="523"/>
    </location>
</feature>
<feature type="transmembrane region" description="Helical" evidence="6">
    <location>
        <begin position="196"/>
        <end position="222"/>
    </location>
</feature>
<evidence type="ECO:0000256" key="1">
    <source>
        <dbReference type="ARBA" id="ARBA00004141"/>
    </source>
</evidence>
<dbReference type="Pfam" id="PF07690">
    <property type="entry name" value="MFS_1"/>
    <property type="match status" value="1"/>
</dbReference>
<dbReference type="AlphaFoldDB" id="A0A9W9TBI6"/>
<feature type="transmembrane region" description="Helical" evidence="6">
    <location>
        <begin position="319"/>
        <end position="341"/>
    </location>
</feature>
<evidence type="ECO:0000256" key="2">
    <source>
        <dbReference type="ARBA" id="ARBA00022692"/>
    </source>
</evidence>
<feature type="transmembrane region" description="Helical" evidence="6">
    <location>
        <begin position="470"/>
        <end position="491"/>
    </location>
</feature>
<evidence type="ECO:0000256" key="4">
    <source>
        <dbReference type="ARBA" id="ARBA00023136"/>
    </source>
</evidence>
<dbReference type="GO" id="GO:0005886">
    <property type="term" value="C:plasma membrane"/>
    <property type="evidence" value="ECO:0007669"/>
    <property type="project" value="TreeGrafter"/>
</dbReference>
<feature type="transmembrane region" description="Helical" evidence="6">
    <location>
        <begin position="431"/>
        <end position="458"/>
    </location>
</feature>
<keyword evidence="4 6" id="KW-0472">Membrane</keyword>
<protein>
    <recommendedName>
        <fullName evidence="7">Major facilitator superfamily (MFS) profile domain-containing protein</fullName>
    </recommendedName>
</protein>
<keyword evidence="9" id="KW-1185">Reference proteome</keyword>
<dbReference type="PANTHER" id="PTHR23502">
    <property type="entry name" value="MAJOR FACILITATOR SUPERFAMILY"/>
    <property type="match status" value="1"/>
</dbReference>
<dbReference type="SUPFAM" id="SSF103473">
    <property type="entry name" value="MFS general substrate transporter"/>
    <property type="match status" value="1"/>
</dbReference>
<feature type="transmembrane region" description="Helical" evidence="6">
    <location>
        <begin position="361"/>
        <end position="385"/>
    </location>
</feature>
<gene>
    <name evidence="8" type="ORF">N7469_011542</name>
</gene>
<reference evidence="8" key="1">
    <citation type="submission" date="2022-11" db="EMBL/GenBank/DDBJ databases">
        <authorList>
            <person name="Petersen C."/>
        </authorList>
    </citation>
    <scope>NUCLEOTIDE SEQUENCE</scope>
    <source>
        <strain evidence="8">IBT 23319</strain>
    </source>
</reference>
<evidence type="ECO:0000313" key="9">
    <source>
        <dbReference type="Proteomes" id="UP001147733"/>
    </source>
</evidence>
<evidence type="ECO:0000313" key="8">
    <source>
        <dbReference type="EMBL" id="KAJ5216677.1"/>
    </source>
</evidence>
<comment type="caution">
    <text evidence="8">The sequence shown here is derived from an EMBL/GenBank/DDBJ whole genome shotgun (WGS) entry which is preliminary data.</text>
</comment>
<comment type="subcellular location">
    <subcellularLocation>
        <location evidence="1">Membrane</location>
        <topology evidence="1">Multi-pass membrane protein</topology>
    </subcellularLocation>
</comment>
<dbReference type="GO" id="GO:0022857">
    <property type="term" value="F:transmembrane transporter activity"/>
    <property type="evidence" value="ECO:0007669"/>
    <property type="project" value="InterPro"/>
</dbReference>
<keyword evidence="2 6" id="KW-0812">Transmembrane</keyword>
<dbReference type="Proteomes" id="UP001147733">
    <property type="component" value="Unassembled WGS sequence"/>
</dbReference>